<sequence length="186" mass="19682">MPRSSAAVATALVVALTGLGAGPSAQAAPVSTVSAQAAPAPSAAEKRAPSRRLVVRGIGVDARIIPVGVNRAGQLAVGESVHAVYRWRDGVVAGQPGSAVLAGHTWSRGAGVFDRLGELRRGDRVSVGRVDFRVTRVRRVTRMSPREVRELFSDRGEPRLVLITCGDRDNTTGVYRTRIIVNAKKV</sequence>
<dbReference type="Gene3D" id="2.40.260.10">
    <property type="entry name" value="Sortase"/>
    <property type="match status" value="1"/>
</dbReference>
<evidence type="ECO:0000313" key="3">
    <source>
        <dbReference type="EMBL" id="CAA9367336.1"/>
    </source>
</evidence>
<feature type="signal peptide" evidence="2">
    <location>
        <begin position="1"/>
        <end position="27"/>
    </location>
</feature>
<dbReference type="Pfam" id="PF04203">
    <property type="entry name" value="Sortase"/>
    <property type="match status" value="1"/>
</dbReference>
<dbReference type="GO" id="GO:0016787">
    <property type="term" value="F:hydrolase activity"/>
    <property type="evidence" value="ECO:0007669"/>
    <property type="project" value="UniProtKB-KW"/>
</dbReference>
<evidence type="ECO:0000256" key="1">
    <source>
        <dbReference type="ARBA" id="ARBA00022801"/>
    </source>
</evidence>
<dbReference type="SUPFAM" id="SSF63817">
    <property type="entry name" value="Sortase"/>
    <property type="match status" value="1"/>
</dbReference>
<accession>A0A6J4MU32</accession>
<protein>
    <recommendedName>
        <fullName evidence="4">Peptidase C60, sortase A and B</fullName>
    </recommendedName>
</protein>
<dbReference type="AlphaFoldDB" id="A0A6J4MU32"/>
<name>A0A6J4MU32_9ACTN</name>
<feature type="chain" id="PRO_5027072569" description="Peptidase C60, sortase A and B" evidence="2">
    <location>
        <begin position="28"/>
        <end position="186"/>
    </location>
</feature>
<gene>
    <name evidence="3" type="ORF">AVDCRST_MAG32-198</name>
</gene>
<dbReference type="InterPro" id="IPR042001">
    <property type="entry name" value="Sortase_F"/>
</dbReference>
<keyword evidence="1" id="KW-0378">Hydrolase</keyword>
<proteinExistence type="predicted"/>
<keyword evidence="2" id="KW-0732">Signal</keyword>
<dbReference type="InterPro" id="IPR023365">
    <property type="entry name" value="Sortase_dom-sf"/>
</dbReference>
<evidence type="ECO:0008006" key="4">
    <source>
        <dbReference type="Google" id="ProtNLM"/>
    </source>
</evidence>
<evidence type="ECO:0000256" key="2">
    <source>
        <dbReference type="SAM" id="SignalP"/>
    </source>
</evidence>
<dbReference type="InterPro" id="IPR005754">
    <property type="entry name" value="Sortase"/>
</dbReference>
<reference evidence="3" key="1">
    <citation type="submission" date="2020-02" db="EMBL/GenBank/DDBJ databases">
        <authorList>
            <person name="Meier V. D."/>
        </authorList>
    </citation>
    <scope>NUCLEOTIDE SEQUENCE</scope>
    <source>
        <strain evidence="3">AVDCRST_MAG32</strain>
    </source>
</reference>
<organism evidence="3">
    <name type="scientific">uncultured Nocardioides sp</name>
    <dbReference type="NCBI Taxonomy" id="198441"/>
    <lineage>
        <taxon>Bacteria</taxon>
        <taxon>Bacillati</taxon>
        <taxon>Actinomycetota</taxon>
        <taxon>Actinomycetes</taxon>
        <taxon>Propionibacteriales</taxon>
        <taxon>Nocardioidaceae</taxon>
        <taxon>Nocardioides</taxon>
        <taxon>environmental samples</taxon>
    </lineage>
</organism>
<dbReference type="CDD" id="cd05829">
    <property type="entry name" value="Sortase_F"/>
    <property type="match status" value="1"/>
</dbReference>
<dbReference type="EMBL" id="CADCUM010000008">
    <property type="protein sequence ID" value="CAA9367336.1"/>
    <property type="molecule type" value="Genomic_DNA"/>
</dbReference>